<dbReference type="Gene3D" id="1.10.420.10">
    <property type="entry name" value="Peroxidase, domain 2"/>
    <property type="match status" value="1"/>
</dbReference>
<dbReference type="EMBL" id="CM016559">
    <property type="protein sequence ID" value="TKW01747.1"/>
    <property type="molecule type" value="Genomic_DNA"/>
</dbReference>
<comment type="cofactor">
    <cofactor evidence="11">
        <name>heme b</name>
        <dbReference type="ChEBI" id="CHEBI:60344"/>
    </cofactor>
    <text evidence="11">Binds 1 heme b (iron(II)-protoporphyrin IX) group per subunit.</text>
</comment>
<dbReference type="InterPro" id="IPR000823">
    <property type="entry name" value="Peroxidase_pln"/>
</dbReference>
<evidence type="ECO:0000256" key="2">
    <source>
        <dbReference type="ARBA" id="ARBA00004613"/>
    </source>
</evidence>
<keyword evidence="6 11" id="KW-0479">Metal-binding</keyword>
<feature type="binding site" evidence="11">
    <location>
        <position position="99"/>
    </location>
    <ligand>
        <name>Ca(2+)</name>
        <dbReference type="ChEBI" id="CHEBI:29108"/>
        <label>2</label>
    </ligand>
</feature>
<dbReference type="InterPro" id="IPR010255">
    <property type="entry name" value="Haem_peroxidase_sf"/>
</dbReference>
<evidence type="ECO:0000313" key="14">
    <source>
        <dbReference type="Proteomes" id="UP000298652"/>
    </source>
</evidence>
<keyword evidence="10" id="KW-0376">Hydrogen peroxide</keyword>
<comment type="subcellular location">
    <subcellularLocation>
        <location evidence="2">Secreted</location>
    </subcellularLocation>
</comment>
<evidence type="ECO:0000256" key="7">
    <source>
        <dbReference type="ARBA" id="ARBA00022837"/>
    </source>
</evidence>
<reference evidence="13" key="1">
    <citation type="submission" date="2019-03" db="EMBL/GenBank/DDBJ databases">
        <title>WGS assembly of Setaria viridis.</title>
        <authorList>
            <person name="Huang P."/>
            <person name="Jenkins J."/>
            <person name="Grimwood J."/>
            <person name="Barry K."/>
            <person name="Healey A."/>
            <person name="Mamidi S."/>
            <person name="Sreedasyam A."/>
            <person name="Shu S."/>
            <person name="Feldman M."/>
            <person name="Wu J."/>
            <person name="Yu Y."/>
            <person name="Chen C."/>
            <person name="Johnson J."/>
            <person name="Rokhsar D."/>
            <person name="Baxter I."/>
            <person name="Schmutz J."/>
            <person name="Brutnell T."/>
            <person name="Kellogg E."/>
        </authorList>
    </citation>
    <scope>NUCLEOTIDE SEQUENCE [LARGE SCALE GENOMIC DNA]</scope>
</reference>
<dbReference type="GO" id="GO:0020037">
    <property type="term" value="F:heme binding"/>
    <property type="evidence" value="ECO:0007669"/>
    <property type="project" value="InterPro"/>
</dbReference>
<dbReference type="Proteomes" id="UP000298652">
    <property type="component" value="Chromosome 8"/>
</dbReference>
<evidence type="ECO:0000256" key="6">
    <source>
        <dbReference type="ARBA" id="ARBA00022723"/>
    </source>
</evidence>
<dbReference type="GO" id="GO:0005576">
    <property type="term" value="C:extracellular region"/>
    <property type="evidence" value="ECO:0007669"/>
    <property type="project" value="UniProtKB-SubCell"/>
</dbReference>
<dbReference type="InterPro" id="IPR002016">
    <property type="entry name" value="Haem_peroxidase"/>
</dbReference>
<evidence type="ECO:0000256" key="9">
    <source>
        <dbReference type="ARBA" id="ARBA00023004"/>
    </source>
</evidence>
<evidence type="ECO:0000256" key="10">
    <source>
        <dbReference type="ARBA" id="ARBA00023324"/>
    </source>
</evidence>
<feature type="binding site" evidence="11">
    <location>
        <position position="94"/>
    </location>
    <ligand>
        <name>Ca(2+)</name>
        <dbReference type="ChEBI" id="CHEBI:29108"/>
        <label>2</label>
    </ligand>
</feature>
<dbReference type="GO" id="GO:0046872">
    <property type="term" value="F:metal ion binding"/>
    <property type="evidence" value="ECO:0007669"/>
    <property type="project" value="UniProtKB-KW"/>
</dbReference>
<dbReference type="Gene3D" id="1.10.520.10">
    <property type="match status" value="1"/>
</dbReference>
<dbReference type="Pfam" id="PF00141">
    <property type="entry name" value="peroxidase"/>
    <property type="match status" value="1"/>
</dbReference>
<dbReference type="PRINTS" id="PR00458">
    <property type="entry name" value="PEROXIDASE"/>
</dbReference>
<gene>
    <name evidence="13" type="ORF">SEVIR_8G199100v2</name>
</gene>
<sequence length="192" mass="20999">MQLIEDTRITVHAQCGPTVSCADILALATRRAVLLAAFASRGLTDLVELSGAHSIGKAHCARRSATGRRCTTTTSPGSSSGRDAYMVEDLDGVTPRALDSQYYRNLLYRGEGVLTSDVALLSHPLTAMWVRYYNDHPQEFLNHFSSKMDKLYNVPRAGFGEIRRFSCFRTNNGRFVDRGGDVGEGEGHPASA</sequence>
<evidence type="ECO:0000313" key="13">
    <source>
        <dbReference type="EMBL" id="TKW01747.1"/>
    </source>
</evidence>
<proteinExistence type="inferred from homology"/>
<dbReference type="Gramene" id="TKW01747">
    <property type="protein sequence ID" value="TKW01747"/>
    <property type="gene ID" value="SEVIR_8G199100v2"/>
</dbReference>
<organism evidence="13 14">
    <name type="scientific">Setaria viridis</name>
    <name type="common">Green bristlegrass</name>
    <name type="synonym">Setaria italica subsp. viridis</name>
    <dbReference type="NCBI Taxonomy" id="4556"/>
    <lineage>
        <taxon>Eukaryota</taxon>
        <taxon>Viridiplantae</taxon>
        <taxon>Streptophyta</taxon>
        <taxon>Embryophyta</taxon>
        <taxon>Tracheophyta</taxon>
        <taxon>Spermatophyta</taxon>
        <taxon>Magnoliopsida</taxon>
        <taxon>Liliopsida</taxon>
        <taxon>Poales</taxon>
        <taxon>Poaceae</taxon>
        <taxon>PACMAD clade</taxon>
        <taxon>Panicoideae</taxon>
        <taxon>Panicodae</taxon>
        <taxon>Paniceae</taxon>
        <taxon>Cenchrinae</taxon>
        <taxon>Setaria</taxon>
    </lineage>
</organism>
<keyword evidence="9 11" id="KW-0408">Iron</keyword>
<dbReference type="InterPro" id="IPR019793">
    <property type="entry name" value="Peroxidases_heam-ligand_BS"/>
</dbReference>
<feature type="domain" description="Plant heme peroxidase family profile" evidence="12">
    <location>
        <begin position="1"/>
        <end position="164"/>
    </location>
</feature>
<evidence type="ECO:0000256" key="11">
    <source>
        <dbReference type="PIRSR" id="PIRSR600823-3"/>
    </source>
</evidence>
<dbReference type="AlphaFoldDB" id="A0A4U6TVJ1"/>
<keyword evidence="4" id="KW-0575">Peroxidase</keyword>
<dbReference type="PANTHER" id="PTHR31517:SF48">
    <property type="entry name" value="PEROXIDASE 16-RELATED"/>
    <property type="match status" value="1"/>
</dbReference>
<dbReference type="GO" id="GO:0006979">
    <property type="term" value="P:response to oxidative stress"/>
    <property type="evidence" value="ECO:0007669"/>
    <property type="project" value="InterPro"/>
</dbReference>
<feature type="binding site" evidence="11">
    <location>
        <position position="91"/>
    </location>
    <ligand>
        <name>Ca(2+)</name>
        <dbReference type="ChEBI" id="CHEBI:29108"/>
        <label>2</label>
    </ligand>
</feature>
<keyword evidence="14" id="KW-1185">Reference proteome</keyword>
<keyword evidence="8" id="KW-0560">Oxidoreductase</keyword>
<dbReference type="GO" id="GO:0140825">
    <property type="term" value="F:lactoperoxidase activity"/>
    <property type="evidence" value="ECO:0007669"/>
    <property type="project" value="UniProtKB-EC"/>
</dbReference>
<comment type="catalytic activity">
    <reaction evidence="1">
        <text>2 a phenolic donor + H2O2 = 2 a phenolic radical donor + 2 H2O</text>
        <dbReference type="Rhea" id="RHEA:56136"/>
        <dbReference type="ChEBI" id="CHEBI:15377"/>
        <dbReference type="ChEBI" id="CHEBI:16240"/>
        <dbReference type="ChEBI" id="CHEBI:139520"/>
        <dbReference type="ChEBI" id="CHEBI:139521"/>
        <dbReference type="EC" id="1.11.1.7"/>
    </reaction>
</comment>
<evidence type="ECO:0000256" key="4">
    <source>
        <dbReference type="ARBA" id="ARBA00022559"/>
    </source>
</evidence>
<evidence type="ECO:0000256" key="8">
    <source>
        <dbReference type="ARBA" id="ARBA00023002"/>
    </source>
</evidence>
<evidence type="ECO:0000259" key="12">
    <source>
        <dbReference type="PROSITE" id="PS50873"/>
    </source>
</evidence>
<keyword evidence="5" id="KW-0349">Heme</keyword>
<comment type="similarity">
    <text evidence="3">Belongs to the peroxidase family. Ascorbate peroxidase subfamily.</text>
</comment>
<dbReference type="PROSITE" id="PS50873">
    <property type="entry name" value="PEROXIDASE_4"/>
    <property type="match status" value="1"/>
</dbReference>
<feature type="binding site" description="axial binding residue" evidence="11">
    <location>
        <position position="53"/>
    </location>
    <ligand>
        <name>heme b</name>
        <dbReference type="ChEBI" id="CHEBI:60344"/>
    </ligand>
    <ligandPart>
        <name>Fe</name>
        <dbReference type="ChEBI" id="CHEBI:18248"/>
    </ligandPart>
</feature>
<accession>A0A4U6TVJ1</accession>
<evidence type="ECO:0000256" key="5">
    <source>
        <dbReference type="ARBA" id="ARBA00022617"/>
    </source>
</evidence>
<protein>
    <recommendedName>
        <fullName evidence="12">Plant heme peroxidase family profile domain-containing protein</fullName>
    </recommendedName>
</protein>
<dbReference type="OMA" id="DAYMVED"/>
<evidence type="ECO:0000256" key="3">
    <source>
        <dbReference type="ARBA" id="ARBA00006873"/>
    </source>
</evidence>
<comment type="cofactor">
    <cofactor evidence="11">
        <name>Ca(2+)</name>
        <dbReference type="ChEBI" id="CHEBI:29108"/>
    </cofactor>
    <text evidence="11">Binds 2 calcium ions per subunit.</text>
</comment>
<dbReference type="PANTHER" id="PTHR31517">
    <property type="match status" value="1"/>
</dbReference>
<dbReference type="SUPFAM" id="SSF48113">
    <property type="entry name" value="Heme-dependent peroxidases"/>
    <property type="match status" value="1"/>
</dbReference>
<dbReference type="PROSITE" id="PS00435">
    <property type="entry name" value="PEROXIDASE_1"/>
    <property type="match status" value="1"/>
</dbReference>
<dbReference type="GO" id="GO:0042744">
    <property type="term" value="P:hydrogen peroxide catabolic process"/>
    <property type="evidence" value="ECO:0007669"/>
    <property type="project" value="UniProtKB-KW"/>
</dbReference>
<keyword evidence="7 11" id="KW-0106">Calcium</keyword>
<name>A0A4U6TVJ1_SETVI</name>
<evidence type="ECO:0000256" key="1">
    <source>
        <dbReference type="ARBA" id="ARBA00000189"/>
    </source>
</evidence>